<dbReference type="Proteomes" id="UP001594351">
    <property type="component" value="Unassembled WGS sequence"/>
</dbReference>
<dbReference type="EMBL" id="JBHPBY010000059">
    <property type="protein sequence ID" value="MFC1849778.1"/>
    <property type="molecule type" value="Genomic_DNA"/>
</dbReference>
<sequence>MFISEKYKLIFLEVPRTASISITEALTRIDPESATVKRRQEKGAMDGYHSFDLPDEVGKFPLIFATHRNPYSRLWSFWKHRHKWGNPEIFKSVSWPRYVEWACDPTAVPEISGAMLDMPISEMFDCDRVSYWLKFESLRTSWIKLSTDYDLPLPALGWLNASIRLGNFQEAYNAELASMVAKRFAADFERFNYEVGSWTGLLE</sequence>
<keyword evidence="2" id="KW-1185">Reference proteome</keyword>
<dbReference type="InterPro" id="IPR027417">
    <property type="entry name" value="P-loop_NTPase"/>
</dbReference>
<gene>
    <name evidence="1" type="ORF">ACFL27_06180</name>
</gene>
<accession>A0ABV6YUL9</accession>
<dbReference type="Pfam" id="PF03567">
    <property type="entry name" value="Sulfotransfer_2"/>
    <property type="match status" value="1"/>
</dbReference>
<evidence type="ECO:0000313" key="2">
    <source>
        <dbReference type="Proteomes" id="UP001594351"/>
    </source>
</evidence>
<comment type="caution">
    <text evidence="1">The sequence shown here is derived from an EMBL/GenBank/DDBJ whole genome shotgun (WGS) entry which is preliminary data.</text>
</comment>
<reference evidence="1 2" key="1">
    <citation type="submission" date="2024-09" db="EMBL/GenBank/DDBJ databases">
        <title>Laminarin stimulates single cell rates of sulfate reduction while oxygen inhibits transcriptomic activity in coastal marine sediment.</title>
        <authorList>
            <person name="Lindsay M."/>
            <person name="Orcutt B."/>
            <person name="Emerson D."/>
            <person name="Stepanauskas R."/>
            <person name="D'Angelo T."/>
        </authorList>
    </citation>
    <scope>NUCLEOTIDE SEQUENCE [LARGE SCALE GENOMIC DNA]</scope>
    <source>
        <strain evidence="1">SAG AM-311-K15</strain>
    </source>
</reference>
<organism evidence="1 2">
    <name type="scientific">candidate division CSSED10-310 bacterium</name>
    <dbReference type="NCBI Taxonomy" id="2855610"/>
    <lineage>
        <taxon>Bacteria</taxon>
        <taxon>Bacteria division CSSED10-310</taxon>
    </lineage>
</organism>
<protein>
    <submittedName>
        <fullName evidence="1">Sulfotransferase family 2 domain-containing protein</fullName>
    </submittedName>
</protein>
<evidence type="ECO:0000313" key="1">
    <source>
        <dbReference type="EMBL" id="MFC1849778.1"/>
    </source>
</evidence>
<proteinExistence type="predicted"/>
<name>A0ABV6YUL9_UNCC1</name>
<dbReference type="InterPro" id="IPR005331">
    <property type="entry name" value="Sulfotransferase"/>
</dbReference>
<dbReference type="SUPFAM" id="SSF52540">
    <property type="entry name" value="P-loop containing nucleoside triphosphate hydrolases"/>
    <property type="match status" value="1"/>
</dbReference>